<dbReference type="GO" id="GO:0006506">
    <property type="term" value="P:GPI anchor biosynthetic process"/>
    <property type="evidence" value="ECO:0007669"/>
    <property type="project" value="UniProtKB-KW"/>
</dbReference>
<dbReference type="AlphaFoldDB" id="A0AAD4CH65"/>
<evidence type="ECO:0000256" key="2">
    <source>
        <dbReference type="ARBA" id="ARBA00004687"/>
    </source>
</evidence>
<evidence type="ECO:0000256" key="4">
    <source>
        <dbReference type="ARBA" id="ARBA00022502"/>
    </source>
</evidence>
<keyword evidence="14" id="KW-1185">Reference proteome</keyword>
<evidence type="ECO:0000256" key="6">
    <source>
        <dbReference type="ARBA" id="ARBA00022679"/>
    </source>
</evidence>
<sequence>MYPTPHQHPDLDSTRDRRMVSNRVGGKETSLFSSILALSAVADRFFYGVWTLPPLKFLYFNVVQSLAVFYGRNDWHYYLSQGYPLLLTTAIPFTAVGLYQALIRPKRTKTGQILVQLAGVCLFMPVVLSLISHKEVRFIYPLLPALHVLTAPPLVAFFRPAISRSNGDYMPRRLTLIFLILVNLALAGYTSLYHNSGIINVLTYLRSQHEAHSPTKSPAAPIFQSYAAGTSGSGITAGFLMPCHSTPWRSHLVYPSVYAWALSCEPPVGLNESEKAQYVDEADQFYNDPGQFLRDNMNGGLRHIPRAPSYLTSRSQKTPEAYRQTTPHEWPDYLIFFAQLEPTLQGLLRSSSYGECWRTFNSDVHDDWRRHGDVVVWCLDSDEQSTWRAAKRQHALEQRDRQFERIIQEFRKDAWRRQSPWQRWTSGLSRKGLWSFSWPWERQGQFQFPWDRTSSSRWSLPSWDWSSWGWTSSKKKAEARYRELWS</sequence>
<reference evidence="13" key="1">
    <citation type="journal article" date="2019" name="Beilstein J. Org. Chem.">
        <title>Nanangenines: drimane sesquiterpenoids as the dominant metabolite cohort of a novel Australian fungus, Aspergillus nanangensis.</title>
        <authorList>
            <person name="Lacey H.J."/>
            <person name="Gilchrist C.L.M."/>
            <person name="Crombie A."/>
            <person name="Kalaitzis J.A."/>
            <person name="Vuong D."/>
            <person name="Rutledge P.J."/>
            <person name="Turner P."/>
            <person name="Pitt J.I."/>
            <person name="Lacey E."/>
            <person name="Chooi Y.H."/>
            <person name="Piggott A.M."/>
        </authorList>
    </citation>
    <scope>NUCLEOTIDE SEQUENCE</scope>
    <source>
        <strain evidence="13">MST-FP2251</strain>
    </source>
</reference>
<feature type="transmembrane region" description="Helical" evidence="12">
    <location>
        <begin position="138"/>
        <end position="162"/>
    </location>
</feature>
<evidence type="ECO:0000256" key="8">
    <source>
        <dbReference type="ARBA" id="ARBA00022824"/>
    </source>
</evidence>
<feature type="transmembrane region" description="Helical" evidence="12">
    <location>
        <begin position="82"/>
        <end position="101"/>
    </location>
</feature>
<keyword evidence="4" id="KW-0337">GPI-anchor biosynthesis</keyword>
<keyword evidence="10 12" id="KW-0472">Membrane</keyword>
<keyword evidence="9 12" id="KW-1133">Transmembrane helix</keyword>
<dbReference type="GO" id="GO:0005789">
    <property type="term" value="C:endoplasmic reticulum membrane"/>
    <property type="evidence" value="ECO:0007669"/>
    <property type="project" value="UniProtKB-SubCell"/>
</dbReference>
<keyword evidence="5 12" id="KW-0328">Glycosyltransferase</keyword>
<comment type="caution">
    <text evidence="12">Lacks conserved residue(s) required for the propagation of feature annotation.</text>
</comment>
<comment type="function">
    <text evidence="11">Mannosyltransferase involved in glycosylphosphatidylinositol-anchor biosynthesis. Transfers the third mannose to Man2-GlcN-acyl-PI during GPI precursor assembly.</text>
</comment>
<comment type="subcellular location">
    <subcellularLocation>
        <location evidence="1 12">Endoplasmic reticulum membrane</location>
        <topology evidence="1 12">Multi-pass membrane protein</topology>
    </subcellularLocation>
</comment>
<dbReference type="EC" id="2.4.1.-" evidence="12"/>
<organism evidence="13 14">
    <name type="scientific">Aspergillus nanangensis</name>
    <dbReference type="NCBI Taxonomy" id="2582783"/>
    <lineage>
        <taxon>Eukaryota</taxon>
        <taxon>Fungi</taxon>
        <taxon>Dikarya</taxon>
        <taxon>Ascomycota</taxon>
        <taxon>Pezizomycotina</taxon>
        <taxon>Eurotiomycetes</taxon>
        <taxon>Eurotiomycetidae</taxon>
        <taxon>Eurotiales</taxon>
        <taxon>Aspergillaceae</taxon>
        <taxon>Aspergillus</taxon>
        <taxon>Aspergillus subgen. Circumdati</taxon>
    </lineage>
</organism>
<dbReference type="PANTHER" id="PTHR22760:SF4">
    <property type="entry name" value="GPI MANNOSYLTRANSFERASE 3"/>
    <property type="match status" value="1"/>
</dbReference>
<proteinExistence type="inferred from homology"/>
<evidence type="ECO:0000313" key="13">
    <source>
        <dbReference type="EMBL" id="KAF9886395.1"/>
    </source>
</evidence>
<evidence type="ECO:0000256" key="5">
    <source>
        <dbReference type="ARBA" id="ARBA00022676"/>
    </source>
</evidence>
<dbReference type="InterPro" id="IPR005599">
    <property type="entry name" value="GPI_mannosylTrfase"/>
</dbReference>
<evidence type="ECO:0000256" key="7">
    <source>
        <dbReference type="ARBA" id="ARBA00022692"/>
    </source>
</evidence>
<reference evidence="13" key="2">
    <citation type="submission" date="2020-02" db="EMBL/GenBank/DDBJ databases">
        <authorList>
            <person name="Gilchrist C.L.M."/>
            <person name="Chooi Y.-H."/>
        </authorList>
    </citation>
    <scope>NUCLEOTIDE SEQUENCE</scope>
    <source>
        <strain evidence="13">MST-FP2251</strain>
    </source>
</reference>
<evidence type="ECO:0000256" key="1">
    <source>
        <dbReference type="ARBA" id="ARBA00004477"/>
    </source>
</evidence>
<evidence type="ECO:0000256" key="12">
    <source>
        <dbReference type="RuleBase" id="RU363075"/>
    </source>
</evidence>
<evidence type="ECO:0000256" key="10">
    <source>
        <dbReference type="ARBA" id="ARBA00023136"/>
    </source>
</evidence>
<keyword evidence="6" id="KW-0808">Transferase</keyword>
<protein>
    <recommendedName>
        <fullName evidence="12">Mannosyltransferase</fullName>
        <ecNumber evidence="12">2.4.1.-</ecNumber>
    </recommendedName>
</protein>
<comment type="caution">
    <text evidence="13">The sequence shown here is derived from an EMBL/GenBank/DDBJ whole genome shotgun (WGS) entry which is preliminary data.</text>
</comment>
<accession>A0AAD4CH65</accession>
<evidence type="ECO:0000256" key="3">
    <source>
        <dbReference type="ARBA" id="ARBA00006065"/>
    </source>
</evidence>
<feature type="transmembrane region" description="Helical" evidence="12">
    <location>
        <begin position="113"/>
        <end position="132"/>
    </location>
</feature>
<evidence type="ECO:0000313" key="14">
    <source>
        <dbReference type="Proteomes" id="UP001194746"/>
    </source>
</evidence>
<dbReference type="GO" id="GO:0000026">
    <property type="term" value="F:alpha-1,2-mannosyltransferase activity"/>
    <property type="evidence" value="ECO:0007669"/>
    <property type="project" value="TreeGrafter"/>
</dbReference>
<evidence type="ECO:0000256" key="9">
    <source>
        <dbReference type="ARBA" id="ARBA00022989"/>
    </source>
</evidence>
<dbReference type="Pfam" id="PF03901">
    <property type="entry name" value="Glyco_transf_22"/>
    <property type="match status" value="1"/>
</dbReference>
<keyword evidence="7 12" id="KW-0812">Transmembrane</keyword>
<feature type="transmembrane region" description="Helical" evidence="12">
    <location>
        <begin position="174"/>
        <end position="193"/>
    </location>
</feature>
<keyword evidence="8 12" id="KW-0256">Endoplasmic reticulum</keyword>
<dbReference type="EMBL" id="VCAU01000078">
    <property type="protein sequence ID" value="KAF9886395.1"/>
    <property type="molecule type" value="Genomic_DNA"/>
</dbReference>
<dbReference type="PANTHER" id="PTHR22760">
    <property type="entry name" value="GLYCOSYLTRANSFERASE"/>
    <property type="match status" value="1"/>
</dbReference>
<evidence type="ECO:0000256" key="11">
    <source>
        <dbReference type="ARBA" id="ARBA00024708"/>
    </source>
</evidence>
<name>A0AAD4CH65_ASPNN</name>
<comment type="similarity">
    <text evidence="3">Belongs to the glycosyltransferase 22 family. PIGB subfamily.</text>
</comment>
<dbReference type="Proteomes" id="UP001194746">
    <property type="component" value="Unassembled WGS sequence"/>
</dbReference>
<gene>
    <name evidence="13" type="primary">GPI10</name>
    <name evidence="13" type="ORF">FE257_011540</name>
</gene>
<comment type="pathway">
    <text evidence="2">Glycolipid biosynthesis; glycosylphosphatidylinositol-anchor biosynthesis.</text>
</comment>